<dbReference type="Pfam" id="PF13186">
    <property type="entry name" value="SPASM"/>
    <property type="match status" value="1"/>
</dbReference>
<dbReference type="SFLD" id="SFLDG01067">
    <property type="entry name" value="SPASM/twitch_domain_containing"/>
    <property type="match status" value="1"/>
</dbReference>
<dbReference type="PROSITE" id="PS01305">
    <property type="entry name" value="MOAA_NIFB_PQQE"/>
    <property type="match status" value="1"/>
</dbReference>
<evidence type="ECO:0000313" key="10">
    <source>
        <dbReference type="Proteomes" id="UP000823123"/>
    </source>
</evidence>
<dbReference type="Pfam" id="PF04055">
    <property type="entry name" value="Radical_SAM"/>
    <property type="match status" value="1"/>
</dbReference>
<organism evidence="9 10">
    <name type="scientific">Parvimonas parva</name>
    <dbReference type="NCBI Taxonomy" id="2769485"/>
    <lineage>
        <taxon>Bacteria</taxon>
        <taxon>Bacillati</taxon>
        <taxon>Bacillota</taxon>
        <taxon>Tissierellia</taxon>
        <taxon>Tissierellales</taxon>
        <taxon>Peptoniphilaceae</taxon>
        <taxon>Parvimonas</taxon>
    </lineage>
</organism>
<sequence length="450" mass="52876">MKIGRFIVSDIERKKSEKFLVYDIFSKKFFNIGKNTALVLFRKNEESYELYKFLSNKLYKESYFSEYIINKEKLNMVRILVTNQCNLNCKYCYANAGSYGEKCCYMNFNTYSKVCEYLGKKYKSIGEVNFFGGEPTLNVDAIEYICKYFDKKYKFKTPTFSMVTNGTNLSERMLYLINKYNIHIIISLDSTNRNINDSNRKFKDGSGTFDVIDKNIIKLQKNTSNKIVIESTYTEEHVKNNVSYTDIMLENYKRYKIKLNIIQNENGNDRLIKLIKGSSIDNSLNRDIDVFIKYGISNSRLLSFLNSIYATFYSGYFCDAFLGQIAIDPYGSIYPCQMFIASNIDNSLKNFKVGDVFNGDINSEFIINYIEKNNKKNLRLCKNCFIKPTCKQCMFDKYVNSSIKNSCKYNFNNYYESLNYFINLISDEKVEKCIRRNINELSNVYFQFTR</sequence>
<evidence type="ECO:0000256" key="5">
    <source>
        <dbReference type="ARBA" id="ARBA00023004"/>
    </source>
</evidence>
<dbReference type="CDD" id="cd21109">
    <property type="entry name" value="SPASM"/>
    <property type="match status" value="1"/>
</dbReference>
<keyword evidence="6" id="KW-0411">Iron-sulfur</keyword>
<keyword evidence="4" id="KW-0479">Metal-binding</keyword>
<keyword evidence="5" id="KW-0408">Iron</keyword>
<dbReference type="CDD" id="cd01335">
    <property type="entry name" value="Radical_SAM"/>
    <property type="match status" value="1"/>
</dbReference>
<evidence type="ECO:0000256" key="7">
    <source>
        <dbReference type="ARBA" id="ARBA00023601"/>
    </source>
</evidence>
<evidence type="ECO:0000256" key="3">
    <source>
        <dbReference type="ARBA" id="ARBA00022691"/>
    </source>
</evidence>
<reference evidence="9 10" key="1">
    <citation type="submission" date="2020-09" db="EMBL/GenBank/DDBJ databases">
        <title>Parvimonas S3374 sp. nov.</title>
        <authorList>
            <person name="Buhl M."/>
        </authorList>
    </citation>
    <scope>NUCLEOTIDE SEQUENCE [LARGE SCALE GENOMIC DNA]</scope>
    <source>
        <strain evidence="9 10">S3374</strain>
    </source>
</reference>
<evidence type="ECO:0000259" key="8">
    <source>
        <dbReference type="PROSITE" id="PS51918"/>
    </source>
</evidence>
<keyword evidence="2" id="KW-0004">4Fe-4S</keyword>
<evidence type="ECO:0000256" key="2">
    <source>
        <dbReference type="ARBA" id="ARBA00022485"/>
    </source>
</evidence>
<dbReference type="RefSeq" id="WP_201275660.1">
    <property type="nucleotide sequence ID" value="NZ_JACVDA010000013.1"/>
</dbReference>
<evidence type="ECO:0000256" key="4">
    <source>
        <dbReference type="ARBA" id="ARBA00022723"/>
    </source>
</evidence>
<dbReference type="SFLD" id="SFLDS00029">
    <property type="entry name" value="Radical_SAM"/>
    <property type="match status" value="1"/>
</dbReference>
<protein>
    <submittedName>
        <fullName evidence="9">Radical SAM protein</fullName>
    </submittedName>
</protein>
<comment type="cofactor">
    <cofactor evidence="1">
        <name>[4Fe-4S] cluster</name>
        <dbReference type="ChEBI" id="CHEBI:49883"/>
    </cofactor>
</comment>
<dbReference type="PANTHER" id="PTHR43273:SF3">
    <property type="entry name" value="ANAEROBIC SULFATASE-MATURATING ENZYME HOMOLOG ASLB-RELATED"/>
    <property type="match status" value="1"/>
</dbReference>
<feature type="domain" description="Radical SAM core" evidence="8">
    <location>
        <begin position="69"/>
        <end position="297"/>
    </location>
</feature>
<dbReference type="NCBIfam" id="TIGR04085">
    <property type="entry name" value="rSAM_more_4Fe4S"/>
    <property type="match status" value="1"/>
</dbReference>
<dbReference type="InterPro" id="IPR023867">
    <property type="entry name" value="Sulphatase_maturase_rSAM"/>
</dbReference>
<dbReference type="PROSITE" id="PS51918">
    <property type="entry name" value="RADICAL_SAM"/>
    <property type="match status" value="1"/>
</dbReference>
<keyword evidence="10" id="KW-1185">Reference proteome</keyword>
<accession>A0ABS1C9F1</accession>
<dbReference type="PANTHER" id="PTHR43273">
    <property type="entry name" value="ANAEROBIC SULFATASE-MATURATING ENZYME HOMOLOG ASLB-RELATED"/>
    <property type="match status" value="1"/>
</dbReference>
<evidence type="ECO:0000256" key="6">
    <source>
        <dbReference type="ARBA" id="ARBA00023014"/>
    </source>
</evidence>
<dbReference type="Proteomes" id="UP000823123">
    <property type="component" value="Unassembled WGS sequence"/>
</dbReference>
<dbReference type="InterPro" id="IPR007197">
    <property type="entry name" value="rSAM"/>
</dbReference>
<name>A0ABS1C9F1_9FIRM</name>
<dbReference type="InterPro" id="IPR013785">
    <property type="entry name" value="Aldolase_TIM"/>
</dbReference>
<dbReference type="EMBL" id="JACVDA010000013">
    <property type="protein sequence ID" value="MBK1468744.1"/>
    <property type="molecule type" value="Genomic_DNA"/>
</dbReference>
<dbReference type="SFLD" id="SFLDG01384">
    <property type="entry name" value="thioether_bond_formation_requi"/>
    <property type="match status" value="1"/>
</dbReference>
<dbReference type="Gene3D" id="3.20.20.70">
    <property type="entry name" value="Aldolase class I"/>
    <property type="match status" value="1"/>
</dbReference>
<keyword evidence="3" id="KW-0949">S-adenosyl-L-methionine</keyword>
<proteinExistence type="inferred from homology"/>
<gene>
    <name evidence="9" type="ORF">IBJ83_05370</name>
</gene>
<evidence type="ECO:0000256" key="1">
    <source>
        <dbReference type="ARBA" id="ARBA00001966"/>
    </source>
</evidence>
<comment type="similarity">
    <text evidence="7">Belongs to the radical SAM superfamily. Anaerobic sulfatase-maturating enzyme family.</text>
</comment>
<comment type="caution">
    <text evidence="9">The sequence shown here is derived from an EMBL/GenBank/DDBJ whole genome shotgun (WGS) entry which is preliminary data.</text>
</comment>
<evidence type="ECO:0000313" key="9">
    <source>
        <dbReference type="EMBL" id="MBK1468744.1"/>
    </source>
</evidence>
<dbReference type="InterPro" id="IPR058240">
    <property type="entry name" value="rSAM_sf"/>
</dbReference>
<dbReference type="SUPFAM" id="SSF102114">
    <property type="entry name" value="Radical SAM enzymes"/>
    <property type="match status" value="1"/>
</dbReference>
<dbReference type="InterPro" id="IPR023885">
    <property type="entry name" value="4Fe4S-binding_SPASM_dom"/>
</dbReference>
<dbReference type="SFLD" id="SFLDG01386">
    <property type="entry name" value="main_SPASM_domain-containing"/>
    <property type="match status" value="1"/>
</dbReference>
<dbReference type="InterPro" id="IPR000385">
    <property type="entry name" value="MoaA_NifB_PqqE_Fe-S-bd_CS"/>
</dbReference>